<proteinExistence type="predicted"/>
<evidence type="ECO:0000313" key="1">
    <source>
        <dbReference type="EMBL" id="MBF9071810.1"/>
    </source>
</evidence>
<dbReference type="EMBL" id="JADPRT010000013">
    <property type="protein sequence ID" value="MBF9071810.1"/>
    <property type="molecule type" value="Genomic_DNA"/>
</dbReference>
<dbReference type="RefSeq" id="WP_196196975.1">
    <property type="nucleotide sequence ID" value="NZ_JADPRT010000013.1"/>
</dbReference>
<keyword evidence="2" id="KW-1185">Reference proteome</keyword>
<name>A0A931FH02_9ACTN</name>
<sequence>MSLPPVLSPTRRFPLSTVCHDPMPPTVSGALVRATADGLEAVWLPNEPQPLSPGMIALAWTLHGQEVEVSARIGYPTGDALLATWPRLDLNWPSMVHATIRETQGLAEALAATRAILEAVLDA</sequence>
<accession>A0A931FH02</accession>
<evidence type="ECO:0000313" key="2">
    <source>
        <dbReference type="Proteomes" id="UP000657385"/>
    </source>
</evidence>
<reference evidence="1" key="1">
    <citation type="submission" date="2020-11" db="EMBL/GenBank/DDBJ databases">
        <title>Isolation and identification of active actinomycetes.</title>
        <authorList>
            <person name="Yu B."/>
        </authorList>
    </citation>
    <scope>NUCLEOTIDE SEQUENCE</scope>
    <source>
        <strain evidence="1">NEAU-YB345</strain>
    </source>
</reference>
<dbReference type="AlphaFoldDB" id="A0A931FH02"/>
<protein>
    <recommendedName>
        <fullName evidence="3">Esterase</fullName>
    </recommendedName>
</protein>
<organism evidence="1 2">
    <name type="scientific">Streptacidiphilus fuscans</name>
    <dbReference type="NCBI Taxonomy" id="2789292"/>
    <lineage>
        <taxon>Bacteria</taxon>
        <taxon>Bacillati</taxon>
        <taxon>Actinomycetota</taxon>
        <taxon>Actinomycetes</taxon>
        <taxon>Kitasatosporales</taxon>
        <taxon>Streptomycetaceae</taxon>
        <taxon>Streptacidiphilus</taxon>
    </lineage>
</organism>
<comment type="caution">
    <text evidence="1">The sequence shown here is derived from an EMBL/GenBank/DDBJ whole genome shotgun (WGS) entry which is preliminary data.</text>
</comment>
<dbReference type="Proteomes" id="UP000657385">
    <property type="component" value="Unassembled WGS sequence"/>
</dbReference>
<evidence type="ECO:0008006" key="3">
    <source>
        <dbReference type="Google" id="ProtNLM"/>
    </source>
</evidence>
<gene>
    <name evidence="1" type="ORF">I2501_27685</name>
</gene>